<keyword evidence="5" id="KW-0297">G-protein coupled receptor</keyword>
<feature type="transmembrane region" description="Helical" evidence="6">
    <location>
        <begin position="114"/>
        <end position="139"/>
    </location>
</feature>
<keyword evidence="3 6" id="KW-1133">Transmembrane helix</keyword>
<dbReference type="GO" id="GO:0016020">
    <property type="term" value="C:membrane"/>
    <property type="evidence" value="ECO:0007669"/>
    <property type="project" value="UniProtKB-SubCell"/>
</dbReference>
<feature type="transmembrane region" description="Helical" evidence="6">
    <location>
        <begin position="160"/>
        <end position="177"/>
    </location>
</feature>
<dbReference type="PROSITE" id="PS00237">
    <property type="entry name" value="G_PROTEIN_RECEP_F1_1"/>
    <property type="match status" value="1"/>
</dbReference>
<protein>
    <recommendedName>
        <fullName evidence="7">G-protein coupled receptors family 1 profile domain-containing protein</fullName>
    </recommendedName>
</protein>
<evidence type="ECO:0000259" key="7">
    <source>
        <dbReference type="PROSITE" id="PS50262"/>
    </source>
</evidence>
<dbReference type="SUPFAM" id="SSF81321">
    <property type="entry name" value="Family A G protein-coupled receptor-like"/>
    <property type="match status" value="1"/>
</dbReference>
<dbReference type="InterPro" id="IPR000276">
    <property type="entry name" value="GPCR_Rhodpsn"/>
</dbReference>
<dbReference type="STRING" id="53468.A0A0R3U791"/>
<feature type="transmembrane region" description="Helical" evidence="6">
    <location>
        <begin position="349"/>
        <end position="376"/>
    </location>
</feature>
<dbReference type="PANTHER" id="PTHR46641:SF2">
    <property type="entry name" value="FMRFAMIDE RECEPTOR"/>
    <property type="match status" value="1"/>
</dbReference>
<evidence type="ECO:0000256" key="6">
    <source>
        <dbReference type="SAM" id="Phobius"/>
    </source>
</evidence>
<keyword evidence="5" id="KW-0807">Transducer</keyword>
<evidence type="ECO:0000256" key="2">
    <source>
        <dbReference type="ARBA" id="ARBA00022692"/>
    </source>
</evidence>
<dbReference type="InterPro" id="IPR017452">
    <property type="entry name" value="GPCR_Rhodpsn_7TM"/>
</dbReference>
<dbReference type="InterPro" id="IPR052954">
    <property type="entry name" value="GPCR-Ligand_Int"/>
</dbReference>
<feature type="transmembrane region" description="Helical" evidence="6">
    <location>
        <begin position="407"/>
        <end position="431"/>
    </location>
</feature>
<feature type="transmembrane region" description="Helical" evidence="6">
    <location>
        <begin position="71"/>
        <end position="94"/>
    </location>
</feature>
<dbReference type="Pfam" id="PF00001">
    <property type="entry name" value="7tm_1"/>
    <property type="match status" value="1"/>
</dbReference>
<dbReference type="GO" id="GO:0004930">
    <property type="term" value="F:G protein-coupled receptor activity"/>
    <property type="evidence" value="ECO:0007669"/>
    <property type="project" value="UniProtKB-KW"/>
</dbReference>
<evidence type="ECO:0000256" key="3">
    <source>
        <dbReference type="ARBA" id="ARBA00022989"/>
    </source>
</evidence>
<dbReference type="EMBL" id="UXSR01000474">
    <property type="protein sequence ID" value="VDD76684.1"/>
    <property type="molecule type" value="Genomic_DNA"/>
</dbReference>
<evidence type="ECO:0000256" key="5">
    <source>
        <dbReference type="RuleBase" id="RU000688"/>
    </source>
</evidence>
<dbReference type="CDD" id="cd14978">
    <property type="entry name" value="7tmA_FMRFamide_R-like"/>
    <property type="match status" value="1"/>
</dbReference>
<accession>A0A0R3U791</accession>
<gene>
    <name evidence="8" type="ORF">MCOS_LOCUS2687</name>
</gene>
<organism evidence="8 9">
    <name type="scientific">Mesocestoides corti</name>
    <name type="common">Flatworm</name>
    <dbReference type="NCBI Taxonomy" id="53468"/>
    <lineage>
        <taxon>Eukaryota</taxon>
        <taxon>Metazoa</taxon>
        <taxon>Spiralia</taxon>
        <taxon>Lophotrochozoa</taxon>
        <taxon>Platyhelminthes</taxon>
        <taxon>Cestoda</taxon>
        <taxon>Eucestoda</taxon>
        <taxon>Cyclophyllidea</taxon>
        <taxon>Mesocestoididae</taxon>
        <taxon>Mesocestoides</taxon>
    </lineage>
</organism>
<keyword evidence="4 6" id="KW-0472">Membrane</keyword>
<feature type="transmembrane region" description="Helical" evidence="6">
    <location>
        <begin position="220"/>
        <end position="239"/>
    </location>
</feature>
<dbReference type="AlphaFoldDB" id="A0A0R3U791"/>
<dbReference type="PRINTS" id="PR00237">
    <property type="entry name" value="GPCRRHODOPSN"/>
</dbReference>
<feature type="domain" description="G-protein coupled receptors family 1 profile" evidence="7">
    <location>
        <begin position="51"/>
        <end position="428"/>
    </location>
</feature>
<comment type="subcellular location">
    <subcellularLocation>
        <location evidence="1">Membrane</location>
    </subcellularLocation>
</comment>
<evidence type="ECO:0000256" key="4">
    <source>
        <dbReference type="ARBA" id="ARBA00023136"/>
    </source>
</evidence>
<evidence type="ECO:0000313" key="9">
    <source>
        <dbReference type="Proteomes" id="UP000267029"/>
    </source>
</evidence>
<comment type="similarity">
    <text evidence="5">Belongs to the G-protein coupled receptor 1 family.</text>
</comment>
<sequence>MSSSTDIVPGSLNITNTTHLPAHCGNPYESGIAHILVTHVSLSIAILGIPANILALIVLNYQVTNRSPTHILLTALAIEDILTIVFYSAYYIAIHYYETFNLTWLGSLRYIDTPLFYILNWTKMIEIYTVVFLSLERYVAIRWPLKATRLCSVGRTKRGLVVIVVLSGIFKLPNFIFDYRTLKWHPECQNYRLDAVFIAASWYATFKLVYVQLLDQVCSFIIPLSLLVFLNFGLIFRIFPPTKKYRYDTWNNGKILTSEALAISSDSSAVKYKIPMPDNGMTVLRTYSFRTRRNMSTKARRTTDHKSANNEEPVRQTDAVFREKNGHGSIAGSEFHPGSRNINSNNRSILLTLVGVVTIFLICETPTTLCFLVEMWDLLSGIWKKNGNSTTSLAISPIFVTTEDLYYYAYPAALVLVLVGCASNFFIYILIGRRFRRNCKQVVINLAKRICCCAQKTNEEAGTRLLRSLGIFHRNQVRKSDLVVDFSPCVKWNASQRRSTLKASRKSSSHQKQHLQLSLNMISDGIDTCL</sequence>
<dbReference type="OrthoDB" id="6238451at2759"/>
<dbReference type="Gene3D" id="1.20.1070.10">
    <property type="entry name" value="Rhodopsin 7-helix transmembrane proteins"/>
    <property type="match status" value="1"/>
</dbReference>
<keyword evidence="5" id="KW-0675">Receptor</keyword>
<dbReference type="Proteomes" id="UP000267029">
    <property type="component" value="Unassembled WGS sequence"/>
</dbReference>
<name>A0A0R3U791_MESCO</name>
<evidence type="ECO:0000256" key="1">
    <source>
        <dbReference type="ARBA" id="ARBA00004370"/>
    </source>
</evidence>
<dbReference type="PROSITE" id="PS50262">
    <property type="entry name" value="G_PROTEIN_RECEP_F1_2"/>
    <property type="match status" value="1"/>
</dbReference>
<dbReference type="PANTHER" id="PTHR46641">
    <property type="entry name" value="FMRFAMIDE RECEPTOR-RELATED"/>
    <property type="match status" value="1"/>
</dbReference>
<feature type="transmembrane region" description="Helical" evidence="6">
    <location>
        <begin position="36"/>
        <end position="59"/>
    </location>
</feature>
<proteinExistence type="inferred from homology"/>
<keyword evidence="2 5" id="KW-0812">Transmembrane</keyword>
<keyword evidence="9" id="KW-1185">Reference proteome</keyword>
<evidence type="ECO:0000313" key="8">
    <source>
        <dbReference type="EMBL" id="VDD76684.1"/>
    </source>
</evidence>
<reference evidence="8 9" key="1">
    <citation type="submission" date="2018-10" db="EMBL/GenBank/DDBJ databases">
        <authorList>
            <consortium name="Pathogen Informatics"/>
        </authorList>
    </citation>
    <scope>NUCLEOTIDE SEQUENCE [LARGE SCALE GENOMIC DNA]</scope>
</reference>